<dbReference type="Pfam" id="PF26016">
    <property type="entry name" value="ExoI_C"/>
    <property type="match status" value="1"/>
</dbReference>
<dbReference type="InterPro" id="IPR012337">
    <property type="entry name" value="RNaseH-like_sf"/>
</dbReference>
<comment type="cofactor">
    <cofactor evidence="1">
        <name>Mg(2+)</name>
        <dbReference type="ChEBI" id="CHEBI:18420"/>
    </cofactor>
</comment>
<sequence>MPTIHFYDTVTAGRSPTEGQVIRFDSAVYPARGSVDLSTTNIKLRDDVYLDPDVVMNSDLALLAFDQGCSEVEWARRVFADFTRPNTLHIAFGSTTRHDPFIRASFYRNLLPYPCLGVPDTAHFLDLDVLLRAILLIRPGECPWDVETLTGGAAGLYQFLMWDAGLGTENRALRVKEVLSKISEASPKLLHHAVTVSSPSQIKALLGLDGGEVWDLRSVKPVVMVHPSLPDNRGAILAMPVAADVSYPDLICMVDLEADLSSLCSDSTESLQHLSRANKGDRSAPLFHISMSRIPFVAPLSAIRPDDAKRLGINVSAVKANIQRLTSAKHLVARLRDEPVLQLNAQPADVDHRMWAGDFPSTDLDLMRQLHSSGFNSWQDLLLTGTDRRLRDLGNRMLGRYQPDALSPSDRGVWLRHVDQRVRGDFSGSFRLEQLMERAEDMCQQYPTAAGVQGFRERLHRLKGMVNDGF</sequence>
<dbReference type="InterPro" id="IPR036397">
    <property type="entry name" value="RNaseH_sf"/>
</dbReference>
<keyword evidence="3" id="KW-0378">Hydrolase</keyword>
<dbReference type="GO" id="GO:0008310">
    <property type="term" value="F:single-stranded DNA 3'-5' DNA exonuclease activity"/>
    <property type="evidence" value="ECO:0007669"/>
    <property type="project" value="InterPro"/>
</dbReference>
<reference evidence="8" key="2">
    <citation type="submission" date="2020-01" db="EMBL/GenBank/DDBJ databases">
        <title>Bacteria Cultured from War Wounds Associated with the Conflict in Eastern Ukraine.</title>
        <authorList>
            <person name="Snesrud E."/>
            <person name="Galac M.R."/>
            <person name="Mc Gann P."/>
            <person name="Valentine K."/>
            <person name="Viacheslav K."/>
        </authorList>
    </citation>
    <scope>NUCLEOTIDE SEQUENCE</scope>
    <source>
        <strain evidence="8">VNMU148</strain>
    </source>
</reference>
<protein>
    <submittedName>
        <fullName evidence="7">Uncharacterized protein</fullName>
    </submittedName>
</protein>
<geneLocation type="plasmid" evidence="7">
    <name>pJB37</name>
</geneLocation>
<dbReference type="Proteomes" id="UP000644192">
    <property type="component" value="Unassembled WGS sequence"/>
</dbReference>
<evidence type="ECO:0000256" key="4">
    <source>
        <dbReference type="ARBA" id="ARBA00022842"/>
    </source>
</evidence>
<dbReference type="PROSITE" id="PS51785">
    <property type="entry name" value="EXOI_C"/>
    <property type="match status" value="1"/>
</dbReference>
<dbReference type="Pfam" id="PF08411">
    <property type="entry name" value="ExoI_SH3"/>
    <property type="match status" value="1"/>
</dbReference>
<dbReference type="AlphaFoldDB" id="A0A1V0M5Y5"/>
<keyword evidence="2" id="KW-0479">Metal-binding</keyword>
<reference evidence="7" key="1">
    <citation type="submission" date="2017-01" db="EMBL/GenBank/DDBJ databases">
        <title>Complete nucleotide sequence of an IncP-2 blaVIM-2-harboring megaplasmid from Pseudomonas aeruginosa.</title>
        <authorList>
            <person name="Botelho J."/>
            <person name="Grosso F."/>
            <person name="Mabrouk A."/>
            <person name="Peixe L."/>
        </authorList>
    </citation>
    <scope>NUCLEOTIDE SEQUENCE</scope>
    <source>
        <strain evidence="7">FFUP_PS_37</strain>
        <plasmid evidence="7">pJB37</plasmid>
    </source>
</reference>
<dbReference type="Gene3D" id="3.30.1520.20">
    <property type="entry name" value="Exonuclease ExoI, domain 2"/>
    <property type="match status" value="1"/>
</dbReference>
<gene>
    <name evidence="8" type="ORF">GUL26_27245</name>
</gene>
<evidence type="ECO:0000259" key="5">
    <source>
        <dbReference type="PROSITE" id="PS51784"/>
    </source>
</evidence>
<dbReference type="InterPro" id="IPR013620">
    <property type="entry name" value="Exonuc_1_SH3"/>
</dbReference>
<evidence type="ECO:0000256" key="3">
    <source>
        <dbReference type="ARBA" id="ARBA00022801"/>
    </source>
</evidence>
<name>A0A1V0M5Y5_PSEAI</name>
<dbReference type="GeneID" id="42591264"/>
<feature type="domain" description="ExoI C-terminal" evidence="6">
    <location>
        <begin position="346"/>
        <end position="467"/>
    </location>
</feature>
<dbReference type="GO" id="GO:0006281">
    <property type="term" value="P:DNA repair"/>
    <property type="evidence" value="ECO:0007669"/>
    <property type="project" value="InterPro"/>
</dbReference>
<dbReference type="GO" id="GO:0046872">
    <property type="term" value="F:metal ion binding"/>
    <property type="evidence" value="ECO:0007669"/>
    <property type="project" value="UniProtKB-KW"/>
</dbReference>
<evidence type="ECO:0000313" key="7">
    <source>
        <dbReference type="EMBL" id="ARD70305.1"/>
    </source>
</evidence>
<evidence type="ECO:0000256" key="1">
    <source>
        <dbReference type="ARBA" id="ARBA00001946"/>
    </source>
</evidence>
<dbReference type="PROSITE" id="PS51784">
    <property type="entry name" value="EXOI_SH3"/>
    <property type="match status" value="1"/>
</dbReference>
<dbReference type="Gene3D" id="3.30.420.10">
    <property type="entry name" value="Ribonuclease H-like superfamily/Ribonuclease H"/>
    <property type="match status" value="1"/>
</dbReference>
<accession>A0A1V0M5Y5</accession>
<dbReference type="EMBL" id="WXZT01000024">
    <property type="protein sequence ID" value="MZZ15965.1"/>
    <property type="molecule type" value="Genomic_DNA"/>
</dbReference>
<proteinExistence type="predicted"/>
<evidence type="ECO:0000256" key="2">
    <source>
        <dbReference type="ARBA" id="ARBA00022723"/>
    </source>
</evidence>
<dbReference type="RefSeq" id="WP_010792610.1">
    <property type="nucleotide sequence ID" value="NZ_CAADPS010000376.1"/>
</dbReference>
<dbReference type="InterPro" id="IPR038649">
    <property type="entry name" value="EXOI_SH3_sf"/>
</dbReference>
<keyword evidence="4" id="KW-0460">Magnesium</keyword>
<dbReference type="SUPFAM" id="SSF53098">
    <property type="entry name" value="Ribonuclease H-like"/>
    <property type="match status" value="1"/>
</dbReference>
<dbReference type="InterPro" id="IPR034747">
    <property type="entry name" value="EXOI_SH3"/>
</dbReference>
<dbReference type="EMBL" id="KY494864">
    <property type="protein sequence ID" value="ARD70305.1"/>
    <property type="molecule type" value="Genomic_DNA"/>
</dbReference>
<dbReference type="GO" id="GO:0003676">
    <property type="term" value="F:nucleic acid binding"/>
    <property type="evidence" value="ECO:0007669"/>
    <property type="project" value="InterPro"/>
</dbReference>
<organism evidence="7">
    <name type="scientific">Pseudomonas aeruginosa</name>
    <dbReference type="NCBI Taxonomy" id="287"/>
    <lineage>
        <taxon>Bacteria</taxon>
        <taxon>Pseudomonadati</taxon>
        <taxon>Pseudomonadota</taxon>
        <taxon>Gammaproteobacteria</taxon>
        <taxon>Pseudomonadales</taxon>
        <taxon>Pseudomonadaceae</taxon>
        <taxon>Pseudomonas</taxon>
    </lineage>
</organism>
<evidence type="ECO:0000313" key="8">
    <source>
        <dbReference type="EMBL" id="MZZ15965.1"/>
    </source>
</evidence>
<dbReference type="InterPro" id="IPR058561">
    <property type="entry name" value="Exonuc_1_C"/>
</dbReference>
<evidence type="ECO:0000259" key="6">
    <source>
        <dbReference type="PROSITE" id="PS51785"/>
    </source>
</evidence>
<keyword evidence="7" id="KW-0614">Plasmid</keyword>
<feature type="domain" description="ExoI SH3-like" evidence="5">
    <location>
        <begin position="187"/>
        <end position="343"/>
    </location>
</feature>